<dbReference type="AlphaFoldDB" id="A0A8T2YNG0"/>
<keyword evidence="3" id="KW-1185">Reference proteome</keyword>
<dbReference type="EMBL" id="JACEGQ020000006">
    <property type="protein sequence ID" value="KAH8506640.1"/>
    <property type="molecule type" value="Genomic_DNA"/>
</dbReference>
<evidence type="ECO:0000313" key="3">
    <source>
        <dbReference type="Proteomes" id="UP000807159"/>
    </source>
</evidence>
<evidence type="ECO:0000313" key="2">
    <source>
        <dbReference type="EMBL" id="KAH8506640.1"/>
    </source>
</evidence>
<sequence length="419" mass="49429">MADPRNTSKQEEGKTQELRCSMPNSSSNLCNPNSVCVSYLPNYHRKLSSNYLSDQSPHHDLAGSKYTDSDLYKLVTEKIENDRLYVQSQITYLETLLSNENKSKNLDGMEILMERIDAVENDMGYLEAEYRMAHKEFKPDLKRLKLLKNVKDFIEYLKESKMVFHSKKKVLKSQLQSPHRDQLAGSKYTDSDLYKLVTEKIENDRLYVQSQIKYLETLLSNENKSKNLDGMENLMERIDAVENDMGYLEAEYRMAHKEFKPDLKRLKLLKNVKDFIEYLKDSKMVFHSKKKVFKSQLQPPHHDLADSKYTDSDLYKLVTEKIENDRLYVQSQITYLETLLSNEYKSKNLDGMENLMERIYAFENDMGCLEAEYRMAHKEFKPDLKRLKLLKNVKDFIEYLKESKRVFHSKKKSSNLSFC</sequence>
<protein>
    <submittedName>
        <fullName evidence="2">Uncharacterized protein</fullName>
    </submittedName>
</protein>
<feature type="compositionally biased region" description="Basic and acidic residues" evidence="1">
    <location>
        <begin position="1"/>
        <end position="17"/>
    </location>
</feature>
<evidence type="ECO:0000256" key="1">
    <source>
        <dbReference type="SAM" id="MobiDB-lite"/>
    </source>
</evidence>
<proteinExistence type="predicted"/>
<gene>
    <name evidence="2" type="ORF">H0E87_013441</name>
</gene>
<dbReference type="Proteomes" id="UP000807159">
    <property type="component" value="Chromosome 6"/>
</dbReference>
<reference evidence="2" key="1">
    <citation type="journal article" date="2021" name="J. Hered.">
        <title>Genome Assembly of Salicaceae Populus deltoides (Eastern Cottonwood) I-69 Based on Nanopore Sequencing and Hi-C Technologies.</title>
        <authorList>
            <person name="Bai S."/>
            <person name="Wu H."/>
            <person name="Zhang J."/>
            <person name="Pan Z."/>
            <person name="Zhao W."/>
            <person name="Li Z."/>
            <person name="Tong C."/>
        </authorList>
    </citation>
    <scope>NUCLEOTIDE SEQUENCE</scope>
    <source>
        <tissue evidence="2">Leaf</tissue>
    </source>
</reference>
<accession>A0A8T2YNG0</accession>
<name>A0A8T2YNG0_POPDE</name>
<comment type="caution">
    <text evidence="2">The sequence shown here is derived from an EMBL/GenBank/DDBJ whole genome shotgun (WGS) entry which is preliminary data.</text>
</comment>
<organism evidence="2 3">
    <name type="scientific">Populus deltoides</name>
    <name type="common">Eastern poplar</name>
    <name type="synonym">Eastern cottonwood</name>
    <dbReference type="NCBI Taxonomy" id="3696"/>
    <lineage>
        <taxon>Eukaryota</taxon>
        <taxon>Viridiplantae</taxon>
        <taxon>Streptophyta</taxon>
        <taxon>Embryophyta</taxon>
        <taxon>Tracheophyta</taxon>
        <taxon>Spermatophyta</taxon>
        <taxon>Magnoliopsida</taxon>
        <taxon>eudicotyledons</taxon>
        <taxon>Gunneridae</taxon>
        <taxon>Pentapetalae</taxon>
        <taxon>rosids</taxon>
        <taxon>fabids</taxon>
        <taxon>Malpighiales</taxon>
        <taxon>Salicaceae</taxon>
        <taxon>Saliceae</taxon>
        <taxon>Populus</taxon>
    </lineage>
</organism>
<feature type="region of interest" description="Disordered" evidence="1">
    <location>
        <begin position="1"/>
        <end position="25"/>
    </location>
</feature>